<reference evidence="4" key="1">
    <citation type="journal article" date="2013" name="G3 (Bethesda)">
        <title>Comparative genomics of a plant-pathogenic fungus, Pyrenophora tritici-repentis, reveals transduplication and the impact of repeat elements on pathogenicity and population divergence.</title>
        <authorList>
            <person name="Manning V.A."/>
            <person name="Pandelova I."/>
            <person name="Dhillon B."/>
            <person name="Wilhelm L.J."/>
            <person name="Goodwin S.B."/>
            <person name="Berlin A.M."/>
            <person name="Figueroa M."/>
            <person name="Freitag M."/>
            <person name="Hane J.K."/>
            <person name="Henrissat B."/>
            <person name="Holman W.H."/>
            <person name="Kodira C.D."/>
            <person name="Martin J."/>
            <person name="Oliver R.P."/>
            <person name="Robbertse B."/>
            <person name="Schackwitz W."/>
            <person name="Schwartz D.C."/>
            <person name="Spatafora J.W."/>
            <person name="Turgeon B.G."/>
            <person name="Yandava C."/>
            <person name="Young S."/>
            <person name="Zhou S."/>
            <person name="Zeng Q."/>
            <person name="Grigoriev I.V."/>
            <person name="Ma L.-J."/>
            <person name="Ciuffetti L.M."/>
        </authorList>
    </citation>
    <scope>NUCLEOTIDE SEQUENCE [LARGE SCALE GENOMIC DNA]</scope>
    <source>
        <strain evidence="4">Pt-1C-BFP</strain>
    </source>
</reference>
<feature type="chain" id="PRO_5002784725" evidence="2">
    <location>
        <begin position="20"/>
        <end position="116"/>
    </location>
</feature>
<keyword evidence="1" id="KW-0472">Membrane</keyword>
<evidence type="ECO:0000313" key="3">
    <source>
        <dbReference type="EMBL" id="EDU42290.1"/>
    </source>
</evidence>
<dbReference type="HOGENOM" id="CLU_2098075_0_0_1"/>
<gene>
    <name evidence="3" type="ORF">PTRG_09239</name>
</gene>
<dbReference type="Proteomes" id="UP000001471">
    <property type="component" value="Unassembled WGS sequence"/>
</dbReference>
<name>B2WFH1_PYRTR</name>
<dbReference type="InParanoid" id="B2WFH1"/>
<keyword evidence="1" id="KW-1133">Transmembrane helix</keyword>
<dbReference type="AlphaFoldDB" id="B2WFH1"/>
<feature type="transmembrane region" description="Helical" evidence="1">
    <location>
        <begin position="43"/>
        <end position="71"/>
    </location>
</feature>
<proteinExistence type="predicted"/>
<keyword evidence="1" id="KW-0812">Transmembrane</keyword>
<organism evidence="3 4">
    <name type="scientific">Pyrenophora tritici-repentis (strain Pt-1C-BFP)</name>
    <name type="common">Wheat tan spot fungus</name>
    <name type="synonym">Drechslera tritici-repentis</name>
    <dbReference type="NCBI Taxonomy" id="426418"/>
    <lineage>
        <taxon>Eukaryota</taxon>
        <taxon>Fungi</taxon>
        <taxon>Dikarya</taxon>
        <taxon>Ascomycota</taxon>
        <taxon>Pezizomycotina</taxon>
        <taxon>Dothideomycetes</taxon>
        <taxon>Pleosporomycetidae</taxon>
        <taxon>Pleosporales</taxon>
        <taxon>Pleosporineae</taxon>
        <taxon>Pleosporaceae</taxon>
        <taxon>Pyrenophora</taxon>
    </lineage>
</organism>
<sequence>MNNLLVLLLHLLPAPLVFARPGCLVHKNPVTFMTKSLFGTVTYLLPSEVFGLLGLWVGGLHTTYLGMTCYYGRICPHRRGRFMHELRVFTAFAGQAGGHNATGGEIKAVIRRTAGV</sequence>
<keyword evidence="2" id="KW-0732">Signal</keyword>
<accession>B2WFH1</accession>
<protein>
    <submittedName>
        <fullName evidence="3">Uncharacterized protein</fullName>
    </submittedName>
</protein>
<feature type="signal peptide" evidence="2">
    <location>
        <begin position="1"/>
        <end position="19"/>
    </location>
</feature>
<evidence type="ECO:0000256" key="2">
    <source>
        <dbReference type="SAM" id="SignalP"/>
    </source>
</evidence>
<dbReference type="EMBL" id="DS231624">
    <property type="protein sequence ID" value="EDU42290.1"/>
    <property type="molecule type" value="Genomic_DNA"/>
</dbReference>
<evidence type="ECO:0000313" key="4">
    <source>
        <dbReference type="Proteomes" id="UP000001471"/>
    </source>
</evidence>
<evidence type="ECO:0000256" key="1">
    <source>
        <dbReference type="SAM" id="Phobius"/>
    </source>
</evidence>